<comment type="caution">
    <text evidence="2">The sequence shown here is derived from an EMBL/GenBank/DDBJ whole genome shotgun (WGS) entry which is preliminary data.</text>
</comment>
<dbReference type="GO" id="GO:0006260">
    <property type="term" value="P:DNA replication"/>
    <property type="evidence" value="ECO:0007669"/>
    <property type="project" value="InterPro"/>
</dbReference>
<evidence type="ECO:0000259" key="1">
    <source>
        <dbReference type="Pfam" id="PF21694"/>
    </source>
</evidence>
<feature type="non-terminal residue" evidence="2">
    <location>
        <position position="1"/>
    </location>
</feature>
<dbReference type="GO" id="GO:0003677">
    <property type="term" value="F:DNA binding"/>
    <property type="evidence" value="ECO:0007669"/>
    <property type="project" value="InterPro"/>
</dbReference>
<dbReference type="EMBL" id="BARV01028197">
    <property type="protein sequence ID" value="GAI45356.1"/>
    <property type="molecule type" value="Genomic_DNA"/>
</dbReference>
<protein>
    <recommendedName>
        <fullName evidence="1">DNA polymerase III delta subunit-like C-terminal domain-containing protein</fullName>
    </recommendedName>
</protein>
<accession>X1PS66</accession>
<dbReference type="Gene3D" id="1.20.272.10">
    <property type="match status" value="1"/>
</dbReference>
<organism evidence="2">
    <name type="scientific">marine sediment metagenome</name>
    <dbReference type="NCBI Taxonomy" id="412755"/>
    <lineage>
        <taxon>unclassified sequences</taxon>
        <taxon>metagenomes</taxon>
        <taxon>ecological metagenomes</taxon>
    </lineage>
</organism>
<feature type="domain" description="DNA polymerase III delta subunit-like C-terminal" evidence="1">
    <location>
        <begin position="3"/>
        <end position="100"/>
    </location>
</feature>
<name>X1PS66_9ZZZZ</name>
<dbReference type="InterPro" id="IPR048466">
    <property type="entry name" value="DNA_pol3_delta-like_C"/>
</dbReference>
<dbReference type="InterPro" id="IPR008921">
    <property type="entry name" value="DNA_pol3_clamp-load_cplx_C"/>
</dbReference>
<dbReference type="AlphaFoldDB" id="X1PS66"/>
<proteinExistence type="predicted"/>
<gene>
    <name evidence="2" type="ORF">S06H3_45206</name>
</gene>
<reference evidence="2" key="1">
    <citation type="journal article" date="2014" name="Front. Microbiol.">
        <title>High frequency of phylogenetically diverse reductive dehalogenase-homologous genes in deep subseafloor sedimentary metagenomes.</title>
        <authorList>
            <person name="Kawai M."/>
            <person name="Futagami T."/>
            <person name="Toyoda A."/>
            <person name="Takaki Y."/>
            <person name="Nishi S."/>
            <person name="Hori S."/>
            <person name="Arai W."/>
            <person name="Tsubouchi T."/>
            <person name="Morono Y."/>
            <person name="Uchiyama I."/>
            <person name="Ito T."/>
            <person name="Fujiyama A."/>
            <person name="Inagaki F."/>
            <person name="Takami H."/>
        </authorList>
    </citation>
    <scope>NUCLEOTIDE SEQUENCE</scope>
    <source>
        <strain evidence="2">Expedition CK06-06</strain>
    </source>
</reference>
<sequence length="100" mass="11552">LIQKHLEKDDSPFYLLTMINFQFRNLLIACSLRENGKTLSDLLQLKLSHPYVAKKSWMASHAFTLDQLKKIYQRIFEADFGIKTGKIAPEIGLKMLIAQL</sequence>
<dbReference type="Pfam" id="PF21694">
    <property type="entry name" value="DNA_pol3_delta_C"/>
    <property type="match status" value="1"/>
</dbReference>
<dbReference type="SUPFAM" id="SSF48019">
    <property type="entry name" value="post-AAA+ oligomerization domain-like"/>
    <property type="match status" value="1"/>
</dbReference>
<evidence type="ECO:0000313" key="2">
    <source>
        <dbReference type="EMBL" id="GAI45356.1"/>
    </source>
</evidence>